<dbReference type="InterPro" id="IPR016461">
    <property type="entry name" value="COMT-like"/>
</dbReference>
<proteinExistence type="predicted"/>
<dbReference type="FunFam" id="3.40.50.150:FF:000057">
    <property type="entry name" value="O-methyltransferase ZRP4"/>
    <property type="match status" value="1"/>
</dbReference>
<dbReference type="GO" id="GO:0046983">
    <property type="term" value="F:protein dimerization activity"/>
    <property type="evidence" value="ECO:0007669"/>
    <property type="project" value="InterPro"/>
</dbReference>
<dbReference type="Proteomes" id="UP000032180">
    <property type="component" value="Chromosome 11"/>
</dbReference>
<dbReference type="PROSITE" id="PS51683">
    <property type="entry name" value="SAM_OMT_II"/>
    <property type="match status" value="1"/>
</dbReference>
<dbReference type="AlphaFoldDB" id="A0A0D9XSN4"/>
<dbReference type="InterPro" id="IPR036388">
    <property type="entry name" value="WH-like_DNA-bd_sf"/>
</dbReference>
<dbReference type="Pfam" id="PF08100">
    <property type="entry name" value="Dimerisation"/>
    <property type="match status" value="1"/>
</dbReference>
<dbReference type="InterPro" id="IPR029063">
    <property type="entry name" value="SAM-dependent_MTases_sf"/>
</dbReference>
<feature type="domain" description="O-methyltransferase C-terminal" evidence="5">
    <location>
        <begin position="155"/>
        <end position="354"/>
    </location>
</feature>
<keyword evidence="8" id="KW-1185">Reference proteome</keyword>
<dbReference type="InterPro" id="IPR036390">
    <property type="entry name" value="WH_DNA-bd_sf"/>
</dbReference>
<dbReference type="GO" id="GO:0008171">
    <property type="term" value="F:O-methyltransferase activity"/>
    <property type="evidence" value="ECO:0007669"/>
    <property type="project" value="InterPro"/>
</dbReference>
<reference evidence="7" key="3">
    <citation type="submission" date="2015-04" db="UniProtKB">
        <authorList>
            <consortium name="EnsemblPlants"/>
        </authorList>
    </citation>
    <scope>IDENTIFICATION</scope>
</reference>
<name>A0A0D9XSN4_9ORYZ</name>
<evidence type="ECO:0000256" key="3">
    <source>
        <dbReference type="ARBA" id="ARBA00022691"/>
    </source>
</evidence>
<dbReference type="InterPro" id="IPR001077">
    <property type="entry name" value="COMT_C"/>
</dbReference>
<dbReference type="InterPro" id="IPR012967">
    <property type="entry name" value="COMT_dimerisation"/>
</dbReference>
<reference evidence="8" key="2">
    <citation type="submission" date="2013-12" db="EMBL/GenBank/DDBJ databases">
        <authorList>
            <person name="Yu Y."/>
            <person name="Lee S."/>
            <person name="de Baynast K."/>
            <person name="Wissotski M."/>
            <person name="Liu L."/>
            <person name="Talag J."/>
            <person name="Goicoechea J."/>
            <person name="Angelova A."/>
            <person name="Jetty R."/>
            <person name="Kudrna D."/>
            <person name="Golser W."/>
            <person name="Rivera L."/>
            <person name="Zhang J."/>
            <person name="Wing R."/>
        </authorList>
    </citation>
    <scope>NUCLEOTIDE SEQUENCE</scope>
</reference>
<dbReference type="GO" id="GO:0008757">
    <property type="term" value="F:S-adenosylmethionine-dependent methyltransferase activity"/>
    <property type="evidence" value="ECO:0007669"/>
    <property type="project" value="UniProtKB-ARBA"/>
</dbReference>
<feature type="domain" description="O-methyltransferase dimerisation" evidence="6">
    <location>
        <begin position="19"/>
        <end position="107"/>
    </location>
</feature>
<feature type="active site" description="Proton acceptor" evidence="4">
    <location>
        <position position="277"/>
    </location>
</feature>
<dbReference type="EnsemblPlants" id="LPERR11G12320.1">
    <property type="protein sequence ID" value="LPERR11G12320.1"/>
    <property type="gene ID" value="LPERR11G12320"/>
</dbReference>
<protein>
    <recommendedName>
        <fullName evidence="9">O-methyltransferase domain-containing protein</fullName>
    </recommendedName>
</protein>
<keyword evidence="1" id="KW-0489">Methyltransferase</keyword>
<evidence type="ECO:0000259" key="6">
    <source>
        <dbReference type="Pfam" id="PF08100"/>
    </source>
</evidence>
<keyword evidence="3" id="KW-0949">S-adenosyl-L-methionine</keyword>
<dbReference type="SUPFAM" id="SSF46785">
    <property type="entry name" value="Winged helix' DNA-binding domain"/>
    <property type="match status" value="1"/>
</dbReference>
<dbReference type="HOGENOM" id="CLU_005533_7_0_1"/>
<evidence type="ECO:0000256" key="2">
    <source>
        <dbReference type="ARBA" id="ARBA00022679"/>
    </source>
</evidence>
<dbReference type="Gramene" id="LPERR11G12320.1">
    <property type="protein sequence ID" value="LPERR11G12320.1"/>
    <property type="gene ID" value="LPERR11G12320"/>
</dbReference>
<organism evidence="7 8">
    <name type="scientific">Leersia perrieri</name>
    <dbReference type="NCBI Taxonomy" id="77586"/>
    <lineage>
        <taxon>Eukaryota</taxon>
        <taxon>Viridiplantae</taxon>
        <taxon>Streptophyta</taxon>
        <taxon>Embryophyta</taxon>
        <taxon>Tracheophyta</taxon>
        <taxon>Spermatophyta</taxon>
        <taxon>Magnoliopsida</taxon>
        <taxon>Liliopsida</taxon>
        <taxon>Poales</taxon>
        <taxon>Poaceae</taxon>
        <taxon>BOP clade</taxon>
        <taxon>Oryzoideae</taxon>
        <taxon>Oryzeae</taxon>
        <taxon>Oryzinae</taxon>
        <taxon>Leersia</taxon>
    </lineage>
</organism>
<dbReference type="PIRSF" id="PIRSF005739">
    <property type="entry name" value="O-mtase"/>
    <property type="match status" value="1"/>
</dbReference>
<evidence type="ECO:0000259" key="5">
    <source>
        <dbReference type="Pfam" id="PF00891"/>
    </source>
</evidence>
<evidence type="ECO:0000256" key="1">
    <source>
        <dbReference type="ARBA" id="ARBA00022603"/>
    </source>
</evidence>
<dbReference type="STRING" id="77586.A0A0D9XSN4"/>
<dbReference type="eggNOG" id="KOG3178">
    <property type="taxonomic scope" value="Eukaryota"/>
</dbReference>
<dbReference type="Gene3D" id="3.40.50.150">
    <property type="entry name" value="Vaccinia Virus protein VP39"/>
    <property type="match status" value="1"/>
</dbReference>
<accession>A0A0D9XSN4</accession>
<evidence type="ECO:0000313" key="8">
    <source>
        <dbReference type="Proteomes" id="UP000032180"/>
    </source>
</evidence>
<evidence type="ECO:0000313" key="7">
    <source>
        <dbReference type="EnsemblPlants" id="LPERR11G12320.1"/>
    </source>
</evidence>
<dbReference type="FunFam" id="1.10.10.10:FF:000213">
    <property type="entry name" value="Coniferyl alcohol 9-O-methyltransferase"/>
    <property type="match status" value="1"/>
</dbReference>
<evidence type="ECO:0000256" key="4">
    <source>
        <dbReference type="PIRSR" id="PIRSR005739-1"/>
    </source>
</evidence>
<dbReference type="Gene3D" id="1.10.10.10">
    <property type="entry name" value="Winged helix-like DNA-binding domain superfamily/Winged helix DNA-binding domain"/>
    <property type="match status" value="1"/>
</dbReference>
<reference evidence="7 8" key="1">
    <citation type="submission" date="2012-08" db="EMBL/GenBank/DDBJ databases">
        <title>Oryza genome evolution.</title>
        <authorList>
            <person name="Wing R.A."/>
        </authorList>
    </citation>
    <scope>NUCLEOTIDE SEQUENCE</scope>
</reference>
<evidence type="ECO:0008006" key="9">
    <source>
        <dbReference type="Google" id="ProtNLM"/>
    </source>
</evidence>
<keyword evidence="2" id="KW-0808">Transferase</keyword>
<dbReference type="SUPFAM" id="SSF53335">
    <property type="entry name" value="S-adenosyl-L-methionine-dependent methyltransferases"/>
    <property type="match status" value="1"/>
</dbReference>
<dbReference type="GO" id="GO:0032259">
    <property type="term" value="P:methylation"/>
    <property type="evidence" value="ECO:0007669"/>
    <property type="project" value="UniProtKB-KW"/>
</dbReference>
<dbReference type="PANTHER" id="PTHR11746">
    <property type="entry name" value="O-METHYLTRANSFERASE"/>
    <property type="match status" value="1"/>
</dbReference>
<sequence length="372" mass="40146">MDARLSTEQLAEAERELYSHFLSYIKSMALKCAVDLAIPDAIHRHGGAATLPDIVAAVGVHPCKLPQVRRLMNLLTLSGVFLSSSNSAGDDAVTSYELTPTSRLLVSGGDGDGKASLSLLLKFLVRPTNVSTFFGMETWFRGGHGDDTTAAAAAKKSFFELTHGVDRWEKNREDGGDNDAFNVAMVADSRVTMEIFLREAGAGVLRGVGDLVDVGGGRGHAARAIAAAFPHVRCTVMDLPHAVGKAAADDEKVEFVAGDMFEYIPPADAVLLKSILHCWEDDNCVKILRRCKEAISAKGPGGKVIIIDAVMGSGQRDNVTKEALALFDVYMMYINGIERDEPHWKKIFLDAGFSGYKVVAMLGLRSVIEVYP</sequence>
<dbReference type="Pfam" id="PF00891">
    <property type="entry name" value="Methyltransf_2"/>
    <property type="match status" value="1"/>
</dbReference>